<reference evidence="2" key="1">
    <citation type="submission" date="2020-02" db="EMBL/GenBank/DDBJ databases">
        <authorList>
            <person name="Palmer J.M."/>
        </authorList>
    </citation>
    <scope>NUCLEOTIDE SEQUENCE</scope>
    <source>
        <strain evidence="2">EPUS1.4</strain>
        <tissue evidence="2">Thallus</tissue>
    </source>
</reference>
<sequence>MGSLDMSSANDVHQVVIIGASYGGIPAAHGLLKDVFPALSAARKQKYKVVLIAPSDHFYWKIGAPRMIVNPAALPLEKLLLPIADGFKQYPRDQYEFIYAYATSIDPDKKTVSTSTNESVHYDSLVIASGTTFATPAWSTSNGLDALRADLAELHEKLPAAESILVGGGGAVGTETTGELGETFGGKKELTLLSGSTQLLPRLSNKKVGKDAEARLTKLGVKVIHGVRVTSYSKTAENKTAVKLSDGTEKIVDVYIDATGDRPNSKFVPEAWLDPRGFVKTDGRTLRLDVPDVQNVYCIGSVGSYSTGTVMDTKLAMKALLESIRLDLIGKQNGTRKVFYKKFQSDVQLVPIGSKQGVGVAFGWKMPSFAVVMAKSKDYMVSNAPKLVDGTE</sequence>
<dbReference type="AlphaFoldDB" id="A0A8H7E2Q5"/>
<dbReference type="GO" id="GO:0050660">
    <property type="term" value="F:flavin adenine dinucleotide binding"/>
    <property type="evidence" value="ECO:0007669"/>
    <property type="project" value="TreeGrafter"/>
</dbReference>
<dbReference type="GO" id="GO:0005737">
    <property type="term" value="C:cytoplasm"/>
    <property type="evidence" value="ECO:0007669"/>
    <property type="project" value="TreeGrafter"/>
</dbReference>
<keyword evidence="3" id="KW-1185">Reference proteome</keyword>
<dbReference type="Pfam" id="PF07992">
    <property type="entry name" value="Pyr_redox_2"/>
    <property type="match status" value="1"/>
</dbReference>
<evidence type="ECO:0000259" key="1">
    <source>
        <dbReference type="Pfam" id="PF07992"/>
    </source>
</evidence>
<dbReference type="Gene3D" id="3.50.50.100">
    <property type="match status" value="1"/>
</dbReference>
<evidence type="ECO:0000313" key="2">
    <source>
        <dbReference type="EMBL" id="KAF7507222.1"/>
    </source>
</evidence>
<gene>
    <name evidence="2" type="ORF">GJ744_010780</name>
</gene>
<dbReference type="OrthoDB" id="202203at2759"/>
<dbReference type="PRINTS" id="PR00411">
    <property type="entry name" value="PNDRDTASEI"/>
</dbReference>
<dbReference type="PRINTS" id="PR00368">
    <property type="entry name" value="FADPNR"/>
</dbReference>
<comment type="caution">
    <text evidence="2">The sequence shown here is derived from an EMBL/GenBank/DDBJ whole genome shotgun (WGS) entry which is preliminary data.</text>
</comment>
<dbReference type="InterPro" id="IPR023753">
    <property type="entry name" value="FAD/NAD-binding_dom"/>
</dbReference>
<dbReference type="EMBL" id="JAACFV010000072">
    <property type="protein sequence ID" value="KAF7507222.1"/>
    <property type="molecule type" value="Genomic_DNA"/>
</dbReference>
<protein>
    <recommendedName>
        <fullName evidence="1">FAD/NAD(P)-binding domain-containing protein</fullName>
    </recommendedName>
</protein>
<dbReference type="Proteomes" id="UP000606974">
    <property type="component" value="Unassembled WGS sequence"/>
</dbReference>
<feature type="domain" description="FAD/NAD(P)-binding" evidence="1">
    <location>
        <begin position="14"/>
        <end position="309"/>
    </location>
</feature>
<accession>A0A8H7E2Q5</accession>
<organism evidence="2 3">
    <name type="scientific">Endocarpon pusillum</name>
    <dbReference type="NCBI Taxonomy" id="364733"/>
    <lineage>
        <taxon>Eukaryota</taxon>
        <taxon>Fungi</taxon>
        <taxon>Dikarya</taxon>
        <taxon>Ascomycota</taxon>
        <taxon>Pezizomycotina</taxon>
        <taxon>Eurotiomycetes</taxon>
        <taxon>Chaetothyriomycetidae</taxon>
        <taxon>Verrucariales</taxon>
        <taxon>Verrucariaceae</taxon>
        <taxon>Endocarpon</taxon>
    </lineage>
</organism>
<dbReference type="SUPFAM" id="SSF51905">
    <property type="entry name" value="FAD/NAD(P)-binding domain"/>
    <property type="match status" value="1"/>
</dbReference>
<dbReference type="PANTHER" id="PTHR43735">
    <property type="entry name" value="APOPTOSIS-INDUCING FACTOR 1"/>
    <property type="match status" value="1"/>
</dbReference>
<name>A0A8H7E2Q5_9EURO</name>
<dbReference type="InterPro" id="IPR036188">
    <property type="entry name" value="FAD/NAD-bd_sf"/>
</dbReference>
<dbReference type="PANTHER" id="PTHR43735:SF25">
    <property type="entry name" value="NAD(P)H DEHYDROGENASE 3"/>
    <property type="match status" value="1"/>
</dbReference>
<evidence type="ECO:0000313" key="3">
    <source>
        <dbReference type="Proteomes" id="UP000606974"/>
    </source>
</evidence>
<proteinExistence type="predicted"/>
<dbReference type="GO" id="GO:0004174">
    <property type="term" value="F:electron-transferring-flavoprotein dehydrogenase activity"/>
    <property type="evidence" value="ECO:0007669"/>
    <property type="project" value="TreeGrafter"/>
</dbReference>